<reference evidence="1 2" key="1">
    <citation type="journal article" date="2016" name="Int. J. Syst. Evol. Microbiol.">
        <title>Pontibacter aydingkolensis sp. nov., isolated from soil of a salt lake.</title>
        <authorList>
            <person name="Osman G."/>
            <person name="Zhang T."/>
            <person name="Lou K."/>
            <person name="Gao Y."/>
            <person name="Chang W."/>
            <person name="Lin Q."/>
            <person name="Yang H.M."/>
            <person name="Huo X.D."/>
            <person name="Wang N."/>
        </authorList>
    </citation>
    <scope>NUCLEOTIDE SEQUENCE [LARGE SCALE GENOMIC DNA]</scope>
    <source>
        <strain evidence="1 2">KACC 19255</strain>
    </source>
</reference>
<comment type="caution">
    <text evidence="1">The sequence shown here is derived from an EMBL/GenBank/DDBJ whole genome shotgun (WGS) entry which is preliminary data.</text>
</comment>
<proteinExistence type="predicted"/>
<name>A0ABS7CVV5_9BACT</name>
<accession>A0ABS7CVV5</accession>
<sequence length="122" mass="13484">MKSYLYILLAMVTLLFVLPKSYVTVPALNSGKQTVQVKSCAKSKFALKRGCAKKCIKHQTHSEQQGKSAIIVDCGQQVYAVLASADNNTSYNNPLMRTFFMTGVRNHLSPDLATDPDPPRFS</sequence>
<keyword evidence="2" id="KW-1185">Reference proteome</keyword>
<dbReference type="Proteomes" id="UP000813018">
    <property type="component" value="Unassembled WGS sequence"/>
</dbReference>
<evidence type="ECO:0000313" key="2">
    <source>
        <dbReference type="Proteomes" id="UP000813018"/>
    </source>
</evidence>
<protein>
    <submittedName>
        <fullName evidence="1">Uncharacterized protein</fullName>
    </submittedName>
</protein>
<dbReference type="EMBL" id="JAHYXK010000010">
    <property type="protein sequence ID" value="MBW7467999.1"/>
    <property type="molecule type" value="Genomic_DNA"/>
</dbReference>
<organism evidence="1 2">
    <name type="scientific">Pontibacter aydingkolensis</name>
    <dbReference type="NCBI Taxonomy" id="1911536"/>
    <lineage>
        <taxon>Bacteria</taxon>
        <taxon>Pseudomonadati</taxon>
        <taxon>Bacteroidota</taxon>
        <taxon>Cytophagia</taxon>
        <taxon>Cytophagales</taxon>
        <taxon>Hymenobacteraceae</taxon>
        <taxon>Pontibacter</taxon>
    </lineage>
</organism>
<dbReference type="RefSeq" id="WP_219877873.1">
    <property type="nucleotide sequence ID" value="NZ_JAHYXK010000010.1"/>
</dbReference>
<evidence type="ECO:0000313" key="1">
    <source>
        <dbReference type="EMBL" id="MBW7467999.1"/>
    </source>
</evidence>
<gene>
    <name evidence="1" type="ORF">K0O23_13065</name>
</gene>